<feature type="transmembrane region" description="Helical" evidence="1">
    <location>
        <begin position="20"/>
        <end position="38"/>
    </location>
</feature>
<reference evidence="2" key="1">
    <citation type="journal article" date="2015" name="Nature">
        <title>Complex archaea that bridge the gap between prokaryotes and eukaryotes.</title>
        <authorList>
            <person name="Spang A."/>
            <person name="Saw J.H."/>
            <person name="Jorgensen S.L."/>
            <person name="Zaremba-Niedzwiedzka K."/>
            <person name="Martijn J."/>
            <person name="Lind A.E."/>
            <person name="van Eijk R."/>
            <person name="Schleper C."/>
            <person name="Guy L."/>
            <person name="Ettema T.J."/>
        </authorList>
    </citation>
    <scope>NUCLEOTIDE SEQUENCE</scope>
</reference>
<keyword evidence="1" id="KW-0472">Membrane</keyword>
<evidence type="ECO:0000256" key="1">
    <source>
        <dbReference type="SAM" id="Phobius"/>
    </source>
</evidence>
<name>A0A0F9F8Q4_9ZZZZ</name>
<comment type="caution">
    <text evidence="2">The sequence shown here is derived from an EMBL/GenBank/DDBJ whole genome shotgun (WGS) entry which is preliminary data.</text>
</comment>
<dbReference type="AlphaFoldDB" id="A0A0F9F8Q4"/>
<gene>
    <name evidence="2" type="ORF">LCGC14_1982250</name>
</gene>
<evidence type="ECO:0000313" key="2">
    <source>
        <dbReference type="EMBL" id="KKL82688.1"/>
    </source>
</evidence>
<keyword evidence="1" id="KW-0812">Transmembrane</keyword>
<dbReference type="EMBL" id="LAZR01022203">
    <property type="protein sequence ID" value="KKL82688.1"/>
    <property type="molecule type" value="Genomic_DNA"/>
</dbReference>
<organism evidence="2">
    <name type="scientific">marine sediment metagenome</name>
    <dbReference type="NCBI Taxonomy" id="412755"/>
    <lineage>
        <taxon>unclassified sequences</taxon>
        <taxon>metagenomes</taxon>
        <taxon>ecological metagenomes</taxon>
    </lineage>
</organism>
<accession>A0A0F9F8Q4</accession>
<sequence length="83" mass="9300">MICCLGLFIGFYIGEGLGGIWGLIAPGIGFILGFILDMKFMHGRHHKSSHKNEPVVINSEKPIYLASPQIWEERLRESQISSN</sequence>
<protein>
    <submittedName>
        <fullName evidence="2">Uncharacterized protein</fullName>
    </submittedName>
</protein>
<proteinExistence type="predicted"/>
<keyword evidence="1" id="KW-1133">Transmembrane helix</keyword>